<accession>A0A6H5IQ17</accession>
<protein>
    <submittedName>
        <fullName evidence="4">Uncharacterized protein</fullName>
    </submittedName>
</protein>
<evidence type="ECO:0000313" key="5">
    <source>
        <dbReference type="Proteomes" id="UP000479190"/>
    </source>
</evidence>
<gene>
    <name evidence="4" type="ORF">TBRA_LOCUS9488</name>
</gene>
<evidence type="ECO:0000256" key="3">
    <source>
        <dbReference type="PROSITE-ProRule" id="PRU00023"/>
    </source>
</evidence>
<proteinExistence type="predicted"/>
<dbReference type="OrthoDB" id="10251692at2759"/>
<dbReference type="InterPro" id="IPR002110">
    <property type="entry name" value="Ankyrin_rpt"/>
</dbReference>
<dbReference type="Gene3D" id="1.25.40.20">
    <property type="entry name" value="Ankyrin repeat-containing domain"/>
    <property type="match status" value="1"/>
</dbReference>
<keyword evidence="1" id="KW-0677">Repeat</keyword>
<organism evidence="4 5">
    <name type="scientific">Trichogramma brassicae</name>
    <dbReference type="NCBI Taxonomy" id="86971"/>
    <lineage>
        <taxon>Eukaryota</taxon>
        <taxon>Metazoa</taxon>
        <taxon>Ecdysozoa</taxon>
        <taxon>Arthropoda</taxon>
        <taxon>Hexapoda</taxon>
        <taxon>Insecta</taxon>
        <taxon>Pterygota</taxon>
        <taxon>Neoptera</taxon>
        <taxon>Endopterygota</taxon>
        <taxon>Hymenoptera</taxon>
        <taxon>Apocrita</taxon>
        <taxon>Proctotrupomorpha</taxon>
        <taxon>Chalcidoidea</taxon>
        <taxon>Trichogrammatidae</taxon>
        <taxon>Trichogramma</taxon>
    </lineage>
</organism>
<reference evidence="4 5" key="1">
    <citation type="submission" date="2020-02" db="EMBL/GenBank/DDBJ databases">
        <authorList>
            <person name="Ferguson B K."/>
        </authorList>
    </citation>
    <scope>NUCLEOTIDE SEQUENCE [LARGE SCALE GENOMIC DNA]</scope>
</reference>
<evidence type="ECO:0000256" key="1">
    <source>
        <dbReference type="ARBA" id="ARBA00022737"/>
    </source>
</evidence>
<dbReference type="PROSITE" id="PS50088">
    <property type="entry name" value="ANK_REPEAT"/>
    <property type="match status" value="1"/>
</dbReference>
<dbReference type="Proteomes" id="UP000479190">
    <property type="component" value="Unassembled WGS sequence"/>
</dbReference>
<feature type="repeat" description="ANK" evidence="3">
    <location>
        <begin position="55"/>
        <end position="87"/>
    </location>
</feature>
<name>A0A6H5IQ17_9HYME</name>
<keyword evidence="5" id="KW-1185">Reference proteome</keyword>
<dbReference type="InterPro" id="IPR036770">
    <property type="entry name" value="Ankyrin_rpt-contain_sf"/>
</dbReference>
<dbReference type="Pfam" id="PF12796">
    <property type="entry name" value="Ank_2"/>
    <property type="match status" value="1"/>
</dbReference>
<keyword evidence="2 3" id="KW-0040">ANK repeat</keyword>
<evidence type="ECO:0000313" key="4">
    <source>
        <dbReference type="EMBL" id="CAB0037671.1"/>
    </source>
</evidence>
<dbReference type="SMART" id="SM00248">
    <property type="entry name" value="ANK"/>
    <property type="match status" value="4"/>
</dbReference>
<dbReference type="PANTHER" id="PTHR24198:SF165">
    <property type="entry name" value="ANKYRIN REPEAT-CONTAINING PROTEIN-RELATED"/>
    <property type="match status" value="1"/>
</dbReference>
<dbReference type="PANTHER" id="PTHR24198">
    <property type="entry name" value="ANKYRIN REPEAT AND PROTEIN KINASE DOMAIN-CONTAINING PROTEIN"/>
    <property type="match status" value="1"/>
</dbReference>
<sequence>MLLERGTDPTLVNAQGVTILHLLCKREPDVQLVNLFLRICAERNHSVQINAQDKFGNTPLHEALKYGQIKWVDYLLRRGADSNLTNADGLSPLHVICQRNEDDDLIEFFVKKCNDVKQTVHFNARDKEGRTPLEYAVSRLLPRVVDVLLAKHANLSGFVFPTAAHFTEILNLGLLHDYHFKLRIAAGALSIVEKLESRGYDLDRSNALAIMDLFAKSKVLEKPTNLDESWYDHQSFVSKAQEVMICQDFSLYDLIRLRAKDAAHKLTPTGYYDEFVCMRKLNHILRIHKESSSSDSSSELHRASSVLLPDTYRWPLTLFLNTSFLPFLTETDPAVLLKIHEAAETKAFSEAILQNLRRSESVGAGQRGGQFGAVMDNSGRVAQTNCHIDAVLHALEAI</sequence>
<evidence type="ECO:0000256" key="2">
    <source>
        <dbReference type="ARBA" id="ARBA00023043"/>
    </source>
</evidence>
<dbReference type="PROSITE" id="PS50297">
    <property type="entry name" value="ANK_REP_REGION"/>
    <property type="match status" value="1"/>
</dbReference>
<dbReference type="AlphaFoldDB" id="A0A6H5IQ17"/>
<dbReference type="EMBL" id="CADCXV010000864">
    <property type="protein sequence ID" value="CAB0037671.1"/>
    <property type="molecule type" value="Genomic_DNA"/>
</dbReference>
<dbReference type="SUPFAM" id="SSF48403">
    <property type="entry name" value="Ankyrin repeat"/>
    <property type="match status" value="1"/>
</dbReference>